<dbReference type="Gene3D" id="3.30.300.30">
    <property type="match status" value="1"/>
</dbReference>
<evidence type="ECO:0000259" key="4">
    <source>
        <dbReference type="PROSITE" id="PS50075"/>
    </source>
</evidence>
<dbReference type="GO" id="GO:0005886">
    <property type="term" value="C:plasma membrane"/>
    <property type="evidence" value="ECO:0007669"/>
    <property type="project" value="TreeGrafter"/>
</dbReference>
<dbReference type="eggNOG" id="COG3320">
    <property type="taxonomic scope" value="Bacteria"/>
</dbReference>
<evidence type="ECO:0000313" key="6">
    <source>
        <dbReference type="Proteomes" id="UP000011728"/>
    </source>
</evidence>
<accession>M1N7B2</accession>
<organism evidence="5 6">
    <name type="scientific">Clostridium saccharoperbutylacetonicum N1-4(HMT)</name>
    <dbReference type="NCBI Taxonomy" id="931276"/>
    <lineage>
        <taxon>Bacteria</taxon>
        <taxon>Bacillati</taxon>
        <taxon>Bacillota</taxon>
        <taxon>Clostridia</taxon>
        <taxon>Eubacteriales</taxon>
        <taxon>Clostridiaceae</taxon>
        <taxon>Clostridium</taxon>
    </lineage>
</organism>
<reference evidence="5 6" key="1">
    <citation type="submission" date="2013-02" db="EMBL/GenBank/DDBJ databases">
        <title>Genome sequence of Clostridium saccharoperbutylacetonicum N1-4(HMT).</title>
        <authorList>
            <person name="Poehlein A."/>
            <person name="Daniel R."/>
        </authorList>
    </citation>
    <scope>NUCLEOTIDE SEQUENCE [LARGE SCALE GENOMIC DNA]</scope>
    <source>
        <strain evidence="6">N1-4(HMT)</strain>
    </source>
</reference>
<sequence>MKYYIKGYQDNFWKVLNENARENENNICFSFYEYSGEEKQVITLTRANLVEKSLSIASMLKRRKAQKGDKVVIFSTQTADNVLSVLGSVLAGTIFTIIPPPTDSNKMMRFLSVVESCNPKFILCGDSIEDEIHSVLEKVKKDEKYNSLLENLQVINVEKCTEDKDFIPEEVSLDDIIYIQYSSGSTSEPKGVMVSYGNIVSLVNLSKESMQNKRLFGWVPFFHNLGLVYLIFSPMLDKELSVGIMSPNAFLEKPLRWFEGMSDFKADVTIAPNSVYESYPKLVPSVKLKGIDLSNVKTLLNGSELVNHSTMKQFADAYKEFGITVNKFIVGYGLAEATCGITTNTYYSEDERIEIDFDEYQAGKWVLASENTGNKIQFLSNGEAINHIVIKVVNPTTLEECAEDEFGELWAQGPSIAQGYYKNEIATNETFNAKLKGYNGNFLRTGDLGIIKNKKIYVTGRIKELIIINGVNILPNDIAIKLKEEISELKDSDIIAFPVINEYKERLIIIPEIPEKIVKVGNLNEVAGRISSCVSKYFQVSPYHVGFIREGTLPRSDNGKISIMKSASLYKEEKLNLINLSEEDNSLKSSEPIEYSTETEKTLGDIIDKEFSHKTRSNDNLLNLGMDSLEVLGLTANIEDIFSINVPISFIYDNPTIEKIGEYIDKTLSGEDVSILEKDKSYLYDEVKLDESIYAKEYETENPPMKNIFITGTTGFVGAYLINTLIAETKAKLYCHVRAKDDEDGFRRLKENMEYYKLWKDEYKENIIPVIGSLDKSLLGIEEEKYKQLTEVVDTVYHNGAILNFVYPYERLKDTNVSGTVRTIEFACEGKQKYYNYISSYSVFDNPSYFDKTVSEDDPLSSCTGYYLSYSESKWVSENIIHIARERGLRAAIYRPGEITGDNKTGIWKYSDSVSRTIKSMIQTKTYPDINMKIHMTQVDYIAEAIIYISKQGKSYGKAYNLLNSVHISVRELGRLVNECGYETKDIDYATWKENLYKSGSEHPLKLLESLFQIVKSNACENFEIRTGEMAPILETKNTDNALRGTNIKCEPMNAELISKYLKNFV</sequence>
<dbReference type="SUPFAM" id="SSF56801">
    <property type="entry name" value="Acetyl-CoA synthetase-like"/>
    <property type="match status" value="1"/>
</dbReference>
<evidence type="ECO:0000256" key="1">
    <source>
        <dbReference type="ARBA" id="ARBA00006432"/>
    </source>
</evidence>
<dbReference type="PANTHER" id="PTHR22754:SF32">
    <property type="entry name" value="DISCO-INTERACTING PROTEIN 2"/>
    <property type="match status" value="1"/>
</dbReference>
<dbReference type="PATRIC" id="fig|931276.5.peg.5560"/>
<dbReference type="InterPro" id="IPR000873">
    <property type="entry name" value="AMP-dep_synth/lig_dom"/>
</dbReference>
<keyword evidence="3" id="KW-0597">Phosphoprotein</keyword>
<dbReference type="GO" id="GO:0006633">
    <property type="term" value="P:fatty acid biosynthetic process"/>
    <property type="evidence" value="ECO:0007669"/>
    <property type="project" value="TreeGrafter"/>
</dbReference>
<dbReference type="SUPFAM" id="SSF47336">
    <property type="entry name" value="ACP-like"/>
    <property type="match status" value="1"/>
</dbReference>
<dbReference type="Gene3D" id="3.40.50.720">
    <property type="entry name" value="NAD(P)-binding Rossmann-like Domain"/>
    <property type="match status" value="1"/>
</dbReference>
<dbReference type="InterPro" id="IPR042099">
    <property type="entry name" value="ANL_N_sf"/>
</dbReference>
<dbReference type="EMBL" id="CP004121">
    <property type="protein sequence ID" value="AGF59247.1"/>
    <property type="molecule type" value="Genomic_DNA"/>
</dbReference>
<protein>
    <submittedName>
        <fullName evidence="5">Thioester reductase domain-containing protein</fullName>
    </submittedName>
</protein>
<dbReference type="NCBIfam" id="TIGR01746">
    <property type="entry name" value="Thioester-redct"/>
    <property type="match status" value="1"/>
</dbReference>
<dbReference type="Proteomes" id="UP000011728">
    <property type="component" value="Chromosome"/>
</dbReference>
<name>M1N7B2_9CLOT</name>
<proteinExistence type="inferred from homology"/>
<dbReference type="PROSITE" id="PS50075">
    <property type="entry name" value="CARRIER"/>
    <property type="match status" value="1"/>
</dbReference>
<dbReference type="eggNOG" id="COG0318">
    <property type="taxonomic scope" value="Bacteria"/>
</dbReference>
<dbReference type="Gene3D" id="1.10.1200.10">
    <property type="entry name" value="ACP-like"/>
    <property type="match status" value="1"/>
</dbReference>
<feature type="domain" description="Carrier" evidence="4">
    <location>
        <begin position="594"/>
        <end position="668"/>
    </location>
</feature>
<keyword evidence="2" id="KW-0596">Phosphopantetheine</keyword>
<dbReference type="STRING" id="36745.CLSAP_52500"/>
<dbReference type="PROSITE" id="PS00455">
    <property type="entry name" value="AMP_BINDING"/>
    <property type="match status" value="1"/>
</dbReference>
<dbReference type="PANTHER" id="PTHR22754">
    <property type="entry name" value="DISCO-INTERACTING PROTEIN 2 DIP2 -RELATED"/>
    <property type="match status" value="1"/>
</dbReference>
<dbReference type="SUPFAM" id="SSF51735">
    <property type="entry name" value="NAD(P)-binding Rossmann-fold domains"/>
    <property type="match status" value="1"/>
</dbReference>
<dbReference type="InterPro" id="IPR013120">
    <property type="entry name" value="FAR_NAD-bd"/>
</dbReference>
<dbReference type="KEGG" id="csr:Cspa_c55020"/>
<dbReference type="InterPro" id="IPR045851">
    <property type="entry name" value="AMP-bd_C_sf"/>
</dbReference>
<dbReference type="AlphaFoldDB" id="M1N7B2"/>
<dbReference type="Gene3D" id="3.40.50.12780">
    <property type="entry name" value="N-terminal domain of ligase-like"/>
    <property type="match status" value="1"/>
</dbReference>
<evidence type="ECO:0000313" key="5">
    <source>
        <dbReference type="EMBL" id="AGF59247.1"/>
    </source>
</evidence>
<dbReference type="Pfam" id="PF07993">
    <property type="entry name" value="NAD_binding_4"/>
    <property type="match status" value="1"/>
</dbReference>
<evidence type="ECO:0000256" key="3">
    <source>
        <dbReference type="ARBA" id="ARBA00022553"/>
    </source>
</evidence>
<dbReference type="InterPro" id="IPR009081">
    <property type="entry name" value="PP-bd_ACP"/>
</dbReference>
<dbReference type="Pfam" id="PF00550">
    <property type="entry name" value="PP-binding"/>
    <property type="match status" value="1"/>
</dbReference>
<keyword evidence="6" id="KW-1185">Reference proteome</keyword>
<dbReference type="InterPro" id="IPR010080">
    <property type="entry name" value="Thioester_reductase-like_dom"/>
</dbReference>
<dbReference type="InterPro" id="IPR020845">
    <property type="entry name" value="AMP-binding_CS"/>
</dbReference>
<dbReference type="RefSeq" id="WP_015395554.1">
    <property type="nucleotide sequence ID" value="NC_020291.1"/>
</dbReference>
<dbReference type="HOGENOM" id="CLU_000022_2_17_9"/>
<dbReference type="CDD" id="cd05235">
    <property type="entry name" value="SDR_e1"/>
    <property type="match status" value="1"/>
</dbReference>
<comment type="similarity">
    <text evidence="1">Belongs to the ATP-dependent AMP-binding enzyme family.</text>
</comment>
<gene>
    <name evidence="5" type="ORF">Cspa_c55020</name>
</gene>
<dbReference type="Pfam" id="PF00501">
    <property type="entry name" value="AMP-binding"/>
    <property type="match status" value="1"/>
</dbReference>
<dbReference type="GO" id="GO:0070566">
    <property type="term" value="F:adenylyltransferase activity"/>
    <property type="evidence" value="ECO:0007669"/>
    <property type="project" value="TreeGrafter"/>
</dbReference>
<evidence type="ECO:0000256" key="2">
    <source>
        <dbReference type="ARBA" id="ARBA00022450"/>
    </source>
</evidence>
<dbReference type="InterPro" id="IPR036736">
    <property type="entry name" value="ACP-like_sf"/>
</dbReference>
<dbReference type="OrthoDB" id="9803968at2"/>
<dbReference type="InterPro" id="IPR036291">
    <property type="entry name" value="NAD(P)-bd_dom_sf"/>
</dbReference>